<name>A0AAU8M027_9BACT</name>
<dbReference type="Pfam" id="PF02687">
    <property type="entry name" value="FtsX"/>
    <property type="match status" value="1"/>
</dbReference>
<comment type="similarity">
    <text evidence="2">Belongs to the ABC-4 integral membrane protein family. LolC/E subfamily.</text>
</comment>
<evidence type="ECO:0000256" key="6">
    <source>
        <dbReference type="ARBA" id="ARBA00023136"/>
    </source>
</evidence>
<feature type="domain" description="MacB-like periplasmic core" evidence="9">
    <location>
        <begin position="15"/>
        <end position="234"/>
    </location>
</feature>
<feature type="transmembrane region" description="Helical" evidence="7">
    <location>
        <begin position="308"/>
        <end position="337"/>
    </location>
</feature>
<dbReference type="Pfam" id="PF12704">
    <property type="entry name" value="MacB_PCD"/>
    <property type="match status" value="1"/>
</dbReference>
<reference evidence="10" key="2">
    <citation type="submission" date="2024-06" db="EMBL/GenBank/DDBJ databases">
        <authorList>
            <person name="Plum-Jensen L.E."/>
            <person name="Schramm A."/>
            <person name="Marshall I.P.G."/>
        </authorList>
    </citation>
    <scope>NUCLEOTIDE SEQUENCE</scope>
    <source>
        <strain evidence="10">Rat1</strain>
    </source>
</reference>
<feature type="domain" description="ABC3 transporter permease C-terminal" evidence="8">
    <location>
        <begin position="267"/>
        <end position="395"/>
    </location>
</feature>
<dbReference type="InterPro" id="IPR051447">
    <property type="entry name" value="Lipoprotein-release_system"/>
</dbReference>
<dbReference type="KEGG" id="eaj:Q3M24_06800"/>
<feature type="transmembrane region" description="Helical" evidence="7">
    <location>
        <begin position="374"/>
        <end position="392"/>
    </location>
</feature>
<evidence type="ECO:0000256" key="3">
    <source>
        <dbReference type="ARBA" id="ARBA00022475"/>
    </source>
</evidence>
<evidence type="ECO:0000256" key="2">
    <source>
        <dbReference type="ARBA" id="ARBA00005236"/>
    </source>
</evidence>
<reference evidence="10" key="1">
    <citation type="journal article" date="2024" name="Syst. Appl. Microbiol.">
        <title>First single-strain enrichments of Electrothrix cable bacteria, description of E. aestuarii sp. nov. and E. rattekaaiensis sp. nov., and proposal of a cable bacteria taxonomy following the rules of the SeqCode.</title>
        <authorList>
            <person name="Plum-Jensen L.E."/>
            <person name="Schramm A."/>
            <person name="Marshall I.P.G."/>
        </authorList>
    </citation>
    <scope>NUCLEOTIDE SEQUENCE</scope>
    <source>
        <strain evidence="10">Rat1</strain>
    </source>
</reference>
<dbReference type="InterPro" id="IPR003838">
    <property type="entry name" value="ABC3_permease_C"/>
</dbReference>
<evidence type="ECO:0000313" key="10">
    <source>
        <dbReference type="EMBL" id="XCN74449.1"/>
    </source>
</evidence>
<dbReference type="PANTHER" id="PTHR30489:SF0">
    <property type="entry name" value="LIPOPROTEIN-RELEASING SYSTEM TRANSMEMBRANE PROTEIN LOLE"/>
    <property type="match status" value="1"/>
</dbReference>
<keyword evidence="6 7" id="KW-0472">Membrane</keyword>
<dbReference type="GO" id="GO:0098797">
    <property type="term" value="C:plasma membrane protein complex"/>
    <property type="evidence" value="ECO:0007669"/>
    <property type="project" value="TreeGrafter"/>
</dbReference>
<dbReference type="AlphaFoldDB" id="A0AAU8M027"/>
<keyword evidence="5 7" id="KW-1133">Transmembrane helix</keyword>
<gene>
    <name evidence="10" type="ORF">Q3M24_06800</name>
</gene>
<comment type="subcellular location">
    <subcellularLocation>
        <location evidence="1">Cell membrane</location>
        <topology evidence="1">Multi-pass membrane protein</topology>
    </subcellularLocation>
</comment>
<evidence type="ECO:0000259" key="9">
    <source>
        <dbReference type="Pfam" id="PF12704"/>
    </source>
</evidence>
<dbReference type="PANTHER" id="PTHR30489">
    <property type="entry name" value="LIPOPROTEIN-RELEASING SYSTEM TRANSMEMBRANE PROTEIN LOLE"/>
    <property type="match status" value="1"/>
</dbReference>
<dbReference type="InterPro" id="IPR025857">
    <property type="entry name" value="MacB_PCD"/>
</dbReference>
<organism evidence="10">
    <name type="scientific">Candidatus Electrothrix aestuarii</name>
    <dbReference type="NCBI Taxonomy" id="3062594"/>
    <lineage>
        <taxon>Bacteria</taxon>
        <taxon>Pseudomonadati</taxon>
        <taxon>Thermodesulfobacteriota</taxon>
        <taxon>Desulfobulbia</taxon>
        <taxon>Desulfobulbales</taxon>
        <taxon>Desulfobulbaceae</taxon>
        <taxon>Candidatus Electrothrix</taxon>
    </lineage>
</organism>
<feature type="transmembrane region" description="Helical" evidence="7">
    <location>
        <begin position="262"/>
        <end position="287"/>
    </location>
</feature>
<dbReference type="EMBL" id="CP159373">
    <property type="protein sequence ID" value="XCN74449.1"/>
    <property type="molecule type" value="Genomic_DNA"/>
</dbReference>
<evidence type="ECO:0000256" key="5">
    <source>
        <dbReference type="ARBA" id="ARBA00022989"/>
    </source>
</evidence>
<evidence type="ECO:0000256" key="1">
    <source>
        <dbReference type="ARBA" id="ARBA00004651"/>
    </source>
</evidence>
<sequence length="404" mass="44700">MKMALRNIAAYKKRTIVTVLLTSLTTALLVFASAWMDGSHQTMIKNAVEIYPGYLQITGKEFRDKPSYEHLIFDSTAIREKLADMEGIALLAARFESFVLYSADEKAVGGMLTGIEPEKEAGLSRLSASLQSGEYLSAEDTNQVYIGNELAKRLKVGIGDEIAFVGNGADYSFAADNLIVKGIFQTGLYEFDTSTAFLNLAYFEKIMAATNYATHFIVMPEHPEEVQALAAEIGTALGKEYAAESWRQIMAQLLKAMQMDSIFGYITLGIFFIVIFFVITIYTLLTVYSRIREIGVLRAIGTTPKQILGMLMLESALLAVVSVVLGGLLGGVVAYYFHLNPIPMSGFEEQFKQYGLAVSAIPTAFQPLAILRDMLVMFVLSVLSTLYPILKINRYRPVEAMRHV</sequence>
<protein>
    <submittedName>
        <fullName evidence="10">FtsX-like permease family protein</fullName>
    </submittedName>
</protein>
<evidence type="ECO:0000256" key="7">
    <source>
        <dbReference type="SAM" id="Phobius"/>
    </source>
</evidence>
<dbReference type="GO" id="GO:0044874">
    <property type="term" value="P:lipoprotein localization to outer membrane"/>
    <property type="evidence" value="ECO:0007669"/>
    <property type="project" value="TreeGrafter"/>
</dbReference>
<proteinExistence type="inferred from homology"/>
<keyword evidence="3" id="KW-1003">Cell membrane</keyword>
<evidence type="ECO:0000256" key="4">
    <source>
        <dbReference type="ARBA" id="ARBA00022692"/>
    </source>
</evidence>
<accession>A0AAU8M027</accession>
<keyword evidence="4 7" id="KW-0812">Transmembrane</keyword>
<evidence type="ECO:0000259" key="8">
    <source>
        <dbReference type="Pfam" id="PF02687"/>
    </source>
</evidence>